<feature type="transmembrane region" description="Helical" evidence="6">
    <location>
        <begin position="414"/>
        <end position="433"/>
    </location>
</feature>
<comment type="subcellular location">
    <subcellularLocation>
        <location evidence="1">Membrane</location>
        <topology evidence="1">Multi-pass membrane protein</topology>
    </subcellularLocation>
</comment>
<protein>
    <submittedName>
        <fullName evidence="7">Oligopeptide transporter, OPT family</fullName>
    </submittedName>
</protein>
<evidence type="ECO:0000256" key="3">
    <source>
        <dbReference type="ARBA" id="ARBA00022692"/>
    </source>
</evidence>
<dbReference type="NCBIfam" id="TIGR00728">
    <property type="entry name" value="OPT_sfam"/>
    <property type="match status" value="1"/>
</dbReference>
<feature type="transmembrane region" description="Helical" evidence="6">
    <location>
        <begin position="95"/>
        <end position="112"/>
    </location>
</feature>
<evidence type="ECO:0000256" key="5">
    <source>
        <dbReference type="ARBA" id="ARBA00023136"/>
    </source>
</evidence>
<evidence type="ECO:0000313" key="7">
    <source>
        <dbReference type="EMBL" id="MBU2692761.1"/>
    </source>
</evidence>
<keyword evidence="3 6" id="KW-0812">Transmembrane</keyword>
<sequence length="685" mass="71013">MGRESGAGNGSHQADGSPTKAINLPEITVKALVLGVLLSVILAGANAYLGLFAGMTVSASIPAAVISMGVLRLFGKTNILENNIVQTAASAGESLAAGVIFTIPALVLMGYWTNFPYLWVTLICGLGGLIGVLFTIPLRRALIVEGSLKFPEGVATAEVLEAGERGGRDVTYIAMAGLAGAIFKFGETGLKIWPGVVEGARRMGTSMAYFGSNLSPALISVGFIVGINIAVLVFLGGALNWLVAIPIVAATAVKQYGWPIITEVANSGLPQWMQFTGTGADVGTTVSAVDWANEIWSGQTRYIGVGAMVVGGLWALISLRGALFQGITSGLTAYRSGKLEAPVKIPRTEQDAPMKWILFALVLSLIPIFALYQSVVGSVGISLTMAILMLIAGFLFCAVAAYMAGLVGSSNNPISGVTIATILLSSLLLLAMMGSGNTLGPPAAILIGAVVCCAAAIGGDNMQDLKAGHILGATPWKQQVMQGLGTISAAFVMAPILMLLHTAYGFGPATVEHPNALAAPQATLMQSVAEGVFAGNLPWTFIIIGAIVAVGIISLDQFQKRRGSAFRFPVLAVAVGIYLPFELSVPILAGGLIAVAVGRAQRRFAADSEAVTTSKRRGLLFASGLITGEALVGILMAIPIVVTGKEDVLALFSDPPLKAWPGVLLLAGVIVWLYRVATKSLREAR</sequence>
<dbReference type="AlphaFoldDB" id="A0A948RZD2"/>
<evidence type="ECO:0000313" key="8">
    <source>
        <dbReference type="Proteomes" id="UP000777784"/>
    </source>
</evidence>
<proteinExistence type="predicted"/>
<dbReference type="Proteomes" id="UP000777784">
    <property type="component" value="Unassembled WGS sequence"/>
</dbReference>
<dbReference type="Pfam" id="PF03169">
    <property type="entry name" value="OPT"/>
    <property type="match status" value="1"/>
</dbReference>
<feature type="transmembrane region" description="Helical" evidence="6">
    <location>
        <begin position="381"/>
        <end position="402"/>
    </location>
</feature>
<feature type="transmembrane region" description="Helical" evidence="6">
    <location>
        <begin position="118"/>
        <end position="138"/>
    </location>
</feature>
<keyword evidence="5 6" id="KW-0472">Membrane</keyword>
<dbReference type="PANTHER" id="PTHR31645">
    <property type="entry name" value="OLIGOPEPTIDE TRANSPORTER YGL114W-RELATED"/>
    <property type="match status" value="1"/>
</dbReference>
<dbReference type="NCBIfam" id="TIGR00733">
    <property type="entry name" value="OPT family oligopeptide transporter"/>
    <property type="match status" value="2"/>
</dbReference>
<feature type="transmembrane region" description="Helical" evidence="6">
    <location>
        <begin position="356"/>
        <end position="375"/>
    </location>
</feature>
<dbReference type="InterPro" id="IPR004813">
    <property type="entry name" value="OPT"/>
</dbReference>
<name>A0A948RZD2_UNCEI</name>
<feature type="transmembrane region" description="Helical" evidence="6">
    <location>
        <begin position="27"/>
        <end position="45"/>
    </location>
</feature>
<gene>
    <name evidence="7" type="ORF">KJ970_17730</name>
</gene>
<comment type="caution">
    <text evidence="7">The sequence shown here is derived from an EMBL/GenBank/DDBJ whole genome shotgun (WGS) entry which is preliminary data.</text>
</comment>
<dbReference type="GO" id="GO:0016020">
    <property type="term" value="C:membrane"/>
    <property type="evidence" value="ECO:0007669"/>
    <property type="project" value="UniProtKB-SubCell"/>
</dbReference>
<dbReference type="PANTHER" id="PTHR31645:SF0">
    <property type="entry name" value="OLIGOPEPTIDE TRANSPORTER YGL114W-RELATED"/>
    <property type="match status" value="1"/>
</dbReference>
<dbReference type="InterPro" id="IPR045035">
    <property type="entry name" value="YSL-like"/>
</dbReference>
<feature type="transmembrane region" description="Helical" evidence="6">
    <location>
        <begin position="217"/>
        <end position="239"/>
    </location>
</feature>
<evidence type="ECO:0000256" key="1">
    <source>
        <dbReference type="ARBA" id="ARBA00004141"/>
    </source>
</evidence>
<reference evidence="7" key="1">
    <citation type="submission" date="2021-05" db="EMBL/GenBank/DDBJ databases">
        <title>Energy efficiency and biological interactions define the core microbiome of deep oligotrophic groundwater.</title>
        <authorList>
            <person name="Mehrshad M."/>
            <person name="Lopez-Fernandez M."/>
            <person name="Bell E."/>
            <person name="Bernier-Latmani R."/>
            <person name="Bertilsson S."/>
            <person name="Dopson M."/>
        </authorList>
    </citation>
    <scope>NUCLEOTIDE SEQUENCE</scope>
    <source>
        <strain evidence="7">Modern_marine.mb.64</strain>
    </source>
</reference>
<feature type="transmembrane region" description="Helical" evidence="6">
    <location>
        <begin position="439"/>
        <end position="459"/>
    </location>
</feature>
<evidence type="ECO:0000256" key="6">
    <source>
        <dbReference type="SAM" id="Phobius"/>
    </source>
</evidence>
<keyword evidence="4 6" id="KW-1133">Transmembrane helix</keyword>
<dbReference type="InterPro" id="IPR004814">
    <property type="entry name" value="Oligopep_transpt"/>
</dbReference>
<feature type="transmembrane region" description="Helical" evidence="6">
    <location>
        <begin position="302"/>
        <end position="319"/>
    </location>
</feature>
<feature type="transmembrane region" description="Helical" evidence="6">
    <location>
        <begin position="618"/>
        <end position="639"/>
    </location>
</feature>
<organism evidence="7 8">
    <name type="scientific">Eiseniibacteriota bacterium</name>
    <dbReference type="NCBI Taxonomy" id="2212470"/>
    <lineage>
        <taxon>Bacteria</taxon>
        <taxon>Candidatus Eiseniibacteriota</taxon>
    </lineage>
</organism>
<accession>A0A948RZD2</accession>
<feature type="transmembrane region" description="Helical" evidence="6">
    <location>
        <begin position="533"/>
        <end position="553"/>
    </location>
</feature>
<evidence type="ECO:0000256" key="4">
    <source>
        <dbReference type="ARBA" id="ARBA00022989"/>
    </source>
</evidence>
<dbReference type="EMBL" id="JAHJDP010000099">
    <property type="protein sequence ID" value="MBU2692761.1"/>
    <property type="molecule type" value="Genomic_DNA"/>
</dbReference>
<feature type="transmembrane region" description="Helical" evidence="6">
    <location>
        <begin position="659"/>
        <end position="677"/>
    </location>
</feature>
<keyword evidence="2" id="KW-0813">Transport</keyword>
<feature type="transmembrane region" description="Helical" evidence="6">
    <location>
        <begin position="480"/>
        <end position="504"/>
    </location>
</feature>
<feature type="transmembrane region" description="Helical" evidence="6">
    <location>
        <begin position="51"/>
        <end position="74"/>
    </location>
</feature>
<dbReference type="GO" id="GO:0035673">
    <property type="term" value="F:oligopeptide transmembrane transporter activity"/>
    <property type="evidence" value="ECO:0007669"/>
    <property type="project" value="InterPro"/>
</dbReference>
<evidence type="ECO:0000256" key="2">
    <source>
        <dbReference type="ARBA" id="ARBA00022448"/>
    </source>
</evidence>